<keyword evidence="5 7" id="KW-1133">Transmembrane helix</keyword>
<evidence type="ECO:0000256" key="6">
    <source>
        <dbReference type="ARBA" id="ARBA00023136"/>
    </source>
</evidence>
<dbReference type="PROSITE" id="PS50928">
    <property type="entry name" value="ABC_TM1"/>
    <property type="match status" value="1"/>
</dbReference>
<reference evidence="10" key="1">
    <citation type="submission" date="2018-11" db="EMBL/GenBank/DDBJ databases">
        <title>Complete genome sequence of Paenibacillus sp. ML311-T8.</title>
        <authorList>
            <person name="Nam Y.-D."/>
            <person name="Kang J."/>
            <person name="Chung W.-H."/>
            <person name="Park Y.S."/>
        </authorList>
    </citation>
    <scope>NUCLEOTIDE SEQUENCE [LARGE SCALE GENOMIC DNA]</scope>
    <source>
        <strain evidence="10">ML311-T8</strain>
    </source>
</reference>
<feature type="transmembrane region" description="Helical" evidence="7">
    <location>
        <begin position="90"/>
        <end position="112"/>
    </location>
</feature>
<evidence type="ECO:0000256" key="7">
    <source>
        <dbReference type="RuleBase" id="RU363032"/>
    </source>
</evidence>
<dbReference type="SUPFAM" id="SSF161098">
    <property type="entry name" value="MetI-like"/>
    <property type="match status" value="1"/>
</dbReference>
<dbReference type="PANTHER" id="PTHR30193">
    <property type="entry name" value="ABC TRANSPORTER PERMEASE PROTEIN"/>
    <property type="match status" value="1"/>
</dbReference>
<dbReference type="GO" id="GO:0005886">
    <property type="term" value="C:plasma membrane"/>
    <property type="evidence" value="ECO:0007669"/>
    <property type="project" value="UniProtKB-SubCell"/>
</dbReference>
<dbReference type="KEGG" id="ppsc:EHS13_14690"/>
<dbReference type="InterPro" id="IPR000515">
    <property type="entry name" value="MetI-like"/>
</dbReference>
<proteinExistence type="inferred from homology"/>
<dbReference type="EMBL" id="CP034235">
    <property type="protein sequence ID" value="QGQ96036.1"/>
    <property type="molecule type" value="Genomic_DNA"/>
</dbReference>
<feature type="transmembrane region" description="Helical" evidence="7">
    <location>
        <begin position="166"/>
        <end position="185"/>
    </location>
</feature>
<evidence type="ECO:0000256" key="3">
    <source>
        <dbReference type="ARBA" id="ARBA00022475"/>
    </source>
</evidence>
<accession>A0A6B8RKT7</accession>
<feature type="transmembrane region" description="Helical" evidence="7">
    <location>
        <begin position="281"/>
        <end position="302"/>
    </location>
</feature>
<protein>
    <submittedName>
        <fullName evidence="9">Sugar ABC transporter permease</fullName>
    </submittedName>
</protein>
<feature type="transmembrane region" description="Helical" evidence="7">
    <location>
        <begin position="28"/>
        <end position="56"/>
    </location>
</feature>
<keyword evidence="10" id="KW-1185">Reference proteome</keyword>
<dbReference type="InterPro" id="IPR051393">
    <property type="entry name" value="ABC_transporter_permease"/>
</dbReference>
<keyword evidence="6 7" id="KW-0472">Membrane</keyword>
<keyword evidence="4 7" id="KW-0812">Transmembrane</keyword>
<comment type="subcellular location">
    <subcellularLocation>
        <location evidence="1 7">Cell membrane</location>
        <topology evidence="1 7">Multi-pass membrane protein</topology>
    </subcellularLocation>
</comment>
<dbReference type="CDD" id="cd06261">
    <property type="entry name" value="TM_PBP2"/>
    <property type="match status" value="1"/>
</dbReference>
<dbReference type="Proteomes" id="UP000426246">
    <property type="component" value="Chromosome"/>
</dbReference>
<feature type="domain" description="ABC transmembrane type-1" evidence="8">
    <location>
        <begin position="86"/>
        <end position="303"/>
    </location>
</feature>
<name>A0A6B8RKT7_9BACL</name>
<comment type="similarity">
    <text evidence="7">Belongs to the binding-protein-dependent transport system permease family.</text>
</comment>
<dbReference type="InterPro" id="IPR035906">
    <property type="entry name" value="MetI-like_sf"/>
</dbReference>
<dbReference type="Pfam" id="PF00528">
    <property type="entry name" value="BPD_transp_1"/>
    <property type="match status" value="1"/>
</dbReference>
<dbReference type="PANTHER" id="PTHR30193:SF37">
    <property type="entry name" value="INNER MEMBRANE ABC TRANSPORTER PERMEASE PROTEIN YCJO"/>
    <property type="match status" value="1"/>
</dbReference>
<evidence type="ECO:0000259" key="8">
    <source>
        <dbReference type="PROSITE" id="PS50928"/>
    </source>
</evidence>
<dbReference type="Gene3D" id="1.10.3720.10">
    <property type="entry name" value="MetI-like"/>
    <property type="match status" value="1"/>
</dbReference>
<feature type="transmembrane region" description="Helical" evidence="7">
    <location>
        <begin position="124"/>
        <end position="146"/>
    </location>
</feature>
<evidence type="ECO:0000256" key="1">
    <source>
        <dbReference type="ARBA" id="ARBA00004651"/>
    </source>
</evidence>
<organism evidence="9 10">
    <name type="scientific">Paenibacillus psychroresistens</name>
    <dbReference type="NCBI Taxonomy" id="1778678"/>
    <lineage>
        <taxon>Bacteria</taxon>
        <taxon>Bacillati</taxon>
        <taxon>Bacillota</taxon>
        <taxon>Bacilli</taxon>
        <taxon>Bacillales</taxon>
        <taxon>Paenibacillaceae</taxon>
        <taxon>Paenibacillus</taxon>
    </lineage>
</organism>
<dbReference type="AlphaFoldDB" id="A0A6B8RKT7"/>
<dbReference type="OrthoDB" id="9785347at2"/>
<gene>
    <name evidence="9" type="ORF">EHS13_14690</name>
</gene>
<keyword evidence="2 7" id="KW-0813">Transport</keyword>
<feature type="transmembrane region" description="Helical" evidence="7">
    <location>
        <begin position="226"/>
        <end position="246"/>
    </location>
</feature>
<evidence type="ECO:0000256" key="5">
    <source>
        <dbReference type="ARBA" id="ARBA00022989"/>
    </source>
</evidence>
<sequence>MNTSMNTSTTVGMKKGNRTWKEIKRNKVVYLCISPFFILFAIFGLFPILFSLFVSFQQWDGIGNMKYIGLDNYTFLLTDYEFWHSITNTIFIWLLSTIPMLFLALIIAFLLNSASLRFRTGYRILYFLPNITSIVAVAIVFGTVFAESYGFLNFILNSFKLDEVSWISSPFWIKVAIASMVIWRWTGYNAIIYLAGLQSIPNDLYEAARIDGASTSQSFFRITIPMLRPVILFTTIMSITGGMQIFTESQILTGEGNLGGVGHSAMTMVLYLYQQSFFNHIFGYGSAIAWGMFIIILIFSYVNWRIVKLTEK</sequence>
<evidence type="ECO:0000256" key="4">
    <source>
        <dbReference type="ARBA" id="ARBA00022692"/>
    </source>
</evidence>
<evidence type="ECO:0000313" key="10">
    <source>
        <dbReference type="Proteomes" id="UP000426246"/>
    </source>
</evidence>
<evidence type="ECO:0000256" key="2">
    <source>
        <dbReference type="ARBA" id="ARBA00022448"/>
    </source>
</evidence>
<evidence type="ECO:0000313" key="9">
    <source>
        <dbReference type="EMBL" id="QGQ96036.1"/>
    </source>
</evidence>
<keyword evidence="3" id="KW-1003">Cell membrane</keyword>
<dbReference type="GO" id="GO:0055085">
    <property type="term" value="P:transmembrane transport"/>
    <property type="evidence" value="ECO:0007669"/>
    <property type="project" value="InterPro"/>
</dbReference>